<name>A0A0Q3VC11_AMAAE</name>
<dbReference type="STRING" id="12930.A0A0Q3VC11"/>
<dbReference type="EMBL" id="LMAW01000567">
    <property type="protein sequence ID" value="KQL12383.1"/>
    <property type="molecule type" value="Genomic_DNA"/>
</dbReference>
<gene>
    <name evidence="1" type="ORF">AAES_30725</name>
</gene>
<organism evidence="1 2">
    <name type="scientific">Amazona aestiva</name>
    <name type="common">Blue-fronted Amazon parrot</name>
    <dbReference type="NCBI Taxonomy" id="12930"/>
    <lineage>
        <taxon>Eukaryota</taxon>
        <taxon>Metazoa</taxon>
        <taxon>Chordata</taxon>
        <taxon>Craniata</taxon>
        <taxon>Vertebrata</taxon>
        <taxon>Euteleostomi</taxon>
        <taxon>Archelosauria</taxon>
        <taxon>Archosauria</taxon>
        <taxon>Dinosauria</taxon>
        <taxon>Saurischia</taxon>
        <taxon>Theropoda</taxon>
        <taxon>Coelurosauria</taxon>
        <taxon>Aves</taxon>
        <taxon>Neognathae</taxon>
        <taxon>Neoaves</taxon>
        <taxon>Telluraves</taxon>
        <taxon>Australaves</taxon>
        <taxon>Psittaciformes</taxon>
        <taxon>Psittacidae</taxon>
        <taxon>Amazona</taxon>
    </lineage>
</organism>
<evidence type="ECO:0000313" key="2">
    <source>
        <dbReference type="Proteomes" id="UP000051836"/>
    </source>
</evidence>
<comment type="caution">
    <text evidence="1">The sequence shown here is derived from an EMBL/GenBank/DDBJ whole genome shotgun (WGS) entry which is preliminary data.</text>
</comment>
<keyword evidence="2" id="KW-1185">Reference proteome</keyword>
<protein>
    <submittedName>
        <fullName evidence="1">Uncharacterized protein</fullName>
    </submittedName>
</protein>
<proteinExistence type="predicted"/>
<dbReference type="AlphaFoldDB" id="A0A0Q3VC11"/>
<dbReference type="OrthoDB" id="654191at2759"/>
<reference evidence="1 2" key="1">
    <citation type="submission" date="2015-10" db="EMBL/GenBank/DDBJ databases">
        <authorList>
            <person name="Gilbert D.G."/>
        </authorList>
    </citation>
    <scope>NUCLEOTIDE SEQUENCE [LARGE SCALE GENOMIC DNA]</scope>
    <source>
        <strain evidence="1">FVVF132</strain>
    </source>
</reference>
<dbReference type="Proteomes" id="UP000051836">
    <property type="component" value="Unassembled WGS sequence"/>
</dbReference>
<sequence>MAAEFHQLQRFLRERERLLQAELERVDRAVARAQEAAAAQVSEEMSRLDTLLWEMEGTLQQPPSLFLQDIRRLLER</sequence>
<accession>A0A0Q3VC11</accession>
<evidence type="ECO:0000313" key="1">
    <source>
        <dbReference type="EMBL" id="KQL12383.1"/>
    </source>
</evidence>